<gene>
    <name evidence="3" type="ORF">Rhe02_48230</name>
</gene>
<dbReference type="RefSeq" id="WP_203910568.1">
    <property type="nucleotide sequence ID" value="NZ_BONY01000030.1"/>
</dbReference>
<reference evidence="3" key="1">
    <citation type="submission" date="2021-01" db="EMBL/GenBank/DDBJ databases">
        <title>Whole genome shotgun sequence of Rhizocola hellebori NBRC 109834.</title>
        <authorList>
            <person name="Komaki H."/>
            <person name="Tamura T."/>
        </authorList>
    </citation>
    <scope>NUCLEOTIDE SEQUENCE</scope>
    <source>
        <strain evidence="3">NBRC 109834</strain>
    </source>
</reference>
<feature type="transmembrane region" description="Helical" evidence="2">
    <location>
        <begin position="186"/>
        <end position="209"/>
    </location>
</feature>
<organism evidence="3 4">
    <name type="scientific">Rhizocola hellebori</name>
    <dbReference type="NCBI Taxonomy" id="1392758"/>
    <lineage>
        <taxon>Bacteria</taxon>
        <taxon>Bacillati</taxon>
        <taxon>Actinomycetota</taxon>
        <taxon>Actinomycetes</taxon>
        <taxon>Micromonosporales</taxon>
        <taxon>Micromonosporaceae</taxon>
        <taxon>Rhizocola</taxon>
    </lineage>
</organism>
<proteinExistence type="predicted"/>
<feature type="transmembrane region" description="Helical" evidence="2">
    <location>
        <begin position="337"/>
        <end position="359"/>
    </location>
</feature>
<evidence type="ECO:0000256" key="2">
    <source>
        <dbReference type="SAM" id="Phobius"/>
    </source>
</evidence>
<dbReference type="Gene3D" id="1.20.1250.20">
    <property type="entry name" value="MFS general substrate transporter like domains"/>
    <property type="match status" value="1"/>
</dbReference>
<feature type="transmembrane region" description="Helical" evidence="2">
    <location>
        <begin position="247"/>
        <end position="264"/>
    </location>
</feature>
<evidence type="ECO:0000313" key="4">
    <source>
        <dbReference type="Proteomes" id="UP000612899"/>
    </source>
</evidence>
<feature type="transmembrane region" description="Helical" evidence="2">
    <location>
        <begin position="63"/>
        <end position="95"/>
    </location>
</feature>
<comment type="caution">
    <text evidence="3">The sequence shown here is derived from an EMBL/GenBank/DDBJ whole genome shotgun (WGS) entry which is preliminary data.</text>
</comment>
<feature type="transmembrane region" description="Helical" evidence="2">
    <location>
        <begin position="310"/>
        <end position="331"/>
    </location>
</feature>
<keyword evidence="2" id="KW-0472">Membrane</keyword>
<keyword evidence="2" id="KW-0812">Transmembrane</keyword>
<accession>A0A8J3QC21</accession>
<feature type="transmembrane region" description="Helical" evidence="2">
    <location>
        <begin position="215"/>
        <end position="235"/>
    </location>
</feature>
<evidence type="ECO:0008006" key="5">
    <source>
        <dbReference type="Google" id="ProtNLM"/>
    </source>
</evidence>
<feature type="transmembrane region" description="Helical" evidence="2">
    <location>
        <begin position="6"/>
        <end position="26"/>
    </location>
</feature>
<dbReference type="Proteomes" id="UP000612899">
    <property type="component" value="Unassembled WGS sequence"/>
</dbReference>
<keyword evidence="2" id="KW-1133">Transmembrane helix</keyword>
<dbReference type="SUPFAM" id="SSF103473">
    <property type="entry name" value="MFS general substrate transporter"/>
    <property type="match status" value="1"/>
</dbReference>
<evidence type="ECO:0000313" key="3">
    <source>
        <dbReference type="EMBL" id="GIH06756.1"/>
    </source>
</evidence>
<dbReference type="InterPro" id="IPR036259">
    <property type="entry name" value="MFS_trans_sf"/>
</dbReference>
<name>A0A8J3QC21_9ACTN</name>
<keyword evidence="4" id="KW-1185">Reference proteome</keyword>
<protein>
    <recommendedName>
        <fullName evidence="5">MFS transporter</fullName>
    </recommendedName>
</protein>
<feature type="region of interest" description="Disordered" evidence="1">
    <location>
        <begin position="470"/>
        <end position="490"/>
    </location>
</feature>
<evidence type="ECO:0000256" key="1">
    <source>
        <dbReference type="SAM" id="MobiDB-lite"/>
    </source>
</evidence>
<dbReference type="EMBL" id="BONY01000030">
    <property type="protein sequence ID" value="GIH06756.1"/>
    <property type="molecule type" value="Genomic_DNA"/>
</dbReference>
<feature type="transmembrane region" description="Helical" evidence="2">
    <location>
        <begin position="33"/>
        <end position="51"/>
    </location>
</feature>
<feature type="compositionally biased region" description="Basic and acidic residues" evidence="1">
    <location>
        <begin position="471"/>
        <end position="483"/>
    </location>
</feature>
<feature type="transmembrane region" description="Helical" evidence="2">
    <location>
        <begin position="116"/>
        <end position="135"/>
    </location>
</feature>
<feature type="transmembrane region" description="Helical" evidence="2">
    <location>
        <begin position="270"/>
        <end position="298"/>
    </location>
</feature>
<dbReference type="AlphaFoldDB" id="A0A8J3QC21"/>
<sequence>MTFAAALSALGTRISFLTLAWLLLAGSMSLRDVAIVCGAQLLGYLIFRQVAERVSPVPLGADLLSMLALGAIGFFTGNLVAVAALAGWLGALRGFGDRSTEHALPSTSDTPRREGLARFGMLLLGLAVGAATMWLGPLALLWANAMIFAVAAALRVLAKTPDVLDSEATNGDNVSQLQSDPLVRRLAVTLFATNLFAQAAAVVLVVVWVSEVTRTPRMLGLVGVAFALGLLGAALANARLVQGVGRLFVLGLGVLVGGGTLLVIGGRPAVLLLVVIAAMVAGVATASVIPVIATMLSAHVPVSLRSRVDGALSSIAYLGIPLGTAAAAWFLARPHSVPLALGAAAAVLLVALLIPVFAFRTWRQLLPDAPVVLTGNAKLPARLTVMLAYANGQWVVEVRRGRALLGSRHLVRSAEALNMLSVLDVPGVHDSVEKALTVDQTEATRQADRMRSELSELEAKLAGLTEMVEITETHRPPKPRESTDAEVTST</sequence>